<reference evidence="1" key="1">
    <citation type="submission" date="2024-03" db="EMBL/GenBank/DDBJ databases">
        <title>WGS assembly of Saponaria officinalis var. Norfolk2.</title>
        <authorList>
            <person name="Jenkins J."/>
            <person name="Shu S."/>
            <person name="Grimwood J."/>
            <person name="Barry K."/>
            <person name="Goodstein D."/>
            <person name="Schmutz J."/>
            <person name="Leebens-Mack J."/>
            <person name="Osbourn A."/>
        </authorList>
    </citation>
    <scope>NUCLEOTIDE SEQUENCE [LARGE SCALE GENOMIC DNA]</scope>
    <source>
        <strain evidence="1">JIC</strain>
    </source>
</reference>
<name>A0AAW1JQW5_SAPOF</name>
<comment type="caution">
    <text evidence="1">The sequence shown here is derived from an EMBL/GenBank/DDBJ whole genome shotgun (WGS) entry which is preliminary data.</text>
</comment>
<dbReference type="Gene3D" id="3.70.10.10">
    <property type="match status" value="1"/>
</dbReference>
<dbReference type="EMBL" id="JBDFQZ010000007">
    <property type="protein sequence ID" value="KAK9705985.1"/>
    <property type="molecule type" value="Genomic_DNA"/>
</dbReference>
<sequence length="289" mass="33374">MDEPSKTRDFSFILRQTKVLKKAVEALSDPKFNPEEQAMIQVGHYGFEITVGVLGPIWKKKIIGYFWLKATDLEEFQCNNLVEKMISLKFVDLVLKDSVEYYSDYIPVSIFSRSGSEKLSFQWGESVDDFGLGVPLSTDLHNVKKEQMKFPNEVNYVSEVVIPIHILTKFLRRQPKHRPKEAVATVKMPTVSIKLNDSIVLSTEGDEKQHEAWFDWPYWEALEKACELADKCSMCLVTKPYKRVMFRFQIGEAGDLVFLIEARFFSDDTLNHPLLGLFRALKTRRVFTG</sequence>
<dbReference type="Proteomes" id="UP001443914">
    <property type="component" value="Unassembled WGS sequence"/>
</dbReference>
<gene>
    <name evidence="1" type="ORF">RND81_07G096900</name>
</gene>
<keyword evidence="2" id="KW-1185">Reference proteome</keyword>
<dbReference type="AlphaFoldDB" id="A0AAW1JQW5"/>
<organism evidence="1 2">
    <name type="scientific">Saponaria officinalis</name>
    <name type="common">Common soapwort</name>
    <name type="synonym">Lychnis saponaria</name>
    <dbReference type="NCBI Taxonomy" id="3572"/>
    <lineage>
        <taxon>Eukaryota</taxon>
        <taxon>Viridiplantae</taxon>
        <taxon>Streptophyta</taxon>
        <taxon>Embryophyta</taxon>
        <taxon>Tracheophyta</taxon>
        <taxon>Spermatophyta</taxon>
        <taxon>Magnoliopsida</taxon>
        <taxon>eudicotyledons</taxon>
        <taxon>Gunneridae</taxon>
        <taxon>Pentapetalae</taxon>
        <taxon>Caryophyllales</taxon>
        <taxon>Caryophyllaceae</taxon>
        <taxon>Caryophylleae</taxon>
        <taxon>Saponaria</taxon>
    </lineage>
</organism>
<evidence type="ECO:0000313" key="1">
    <source>
        <dbReference type="EMBL" id="KAK9705985.1"/>
    </source>
</evidence>
<proteinExistence type="predicted"/>
<evidence type="ECO:0000313" key="2">
    <source>
        <dbReference type="Proteomes" id="UP001443914"/>
    </source>
</evidence>
<protein>
    <submittedName>
        <fullName evidence="1">Uncharacterized protein</fullName>
    </submittedName>
</protein>
<accession>A0AAW1JQW5</accession>